<feature type="transmembrane region" description="Helical" evidence="6">
    <location>
        <begin position="12"/>
        <end position="35"/>
    </location>
</feature>
<sequence length="152" mass="15988">MVISARKKLFGFTLIELLIVIAILGILAAAVLVAVNPAKRQRQARDAARKNDIGQMATALQAYYTTPGLGYYLGTSGAPGGLVALTTTQDLKSIPTDPTSGQYSYTVASDSSEAAIYDALEDPTTASTGTYEWCWRSVSGKATEVSSGDCTP</sequence>
<accession>A0A1F5HGC6</accession>
<protein>
    <recommendedName>
        <fullName evidence="9">Type II secretion system protein GspG C-terminal domain-containing protein</fullName>
    </recommendedName>
</protein>
<dbReference type="EMBL" id="MFCA01000002">
    <property type="protein sequence ID" value="OGE03191.1"/>
    <property type="molecule type" value="Genomic_DNA"/>
</dbReference>
<dbReference type="Pfam" id="PF07963">
    <property type="entry name" value="N_methyl"/>
    <property type="match status" value="1"/>
</dbReference>
<dbReference type="GO" id="GO:0016020">
    <property type="term" value="C:membrane"/>
    <property type="evidence" value="ECO:0007669"/>
    <property type="project" value="UniProtKB-SubCell"/>
</dbReference>
<evidence type="ECO:0008006" key="9">
    <source>
        <dbReference type="Google" id="ProtNLM"/>
    </source>
</evidence>
<keyword evidence="5 6" id="KW-0472">Membrane</keyword>
<dbReference type="InterPro" id="IPR002416">
    <property type="entry name" value="T2SS_protein-GspH"/>
</dbReference>
<evidence type="ECO:0000256" key="3">
    <source>
        <dbReference type="ARBA" id="ARBA00022692"/>
    </source>
</evidence>
<dbReference type="InterPro" id="IPR012902">
    <property type="entry name" value="N_methyl_site"/>
</dbReference>
<evidence type="ECO:0000256" key="1">
    <source>
        <dbReference type="ARBA" id="ARBA00004167"/>
    </source>
</evidence>
<dbReference type="GO" id="GO:0015627">
    <property type="term" value="C:type II protein secretion system complex"/>
    <property type="evidence" value="ECO:0007669"/>
    <property type="project" value="InterPro"/>
</dbReference>
<dbReference type="PANTHER" id="PTHR30093">
    <property type="entry name" value="GENERAL SECRETION PATHWAY PROTEIN G"/>
    <property type="match status" value="1"/>
</dbReference>
<reference evidence="7 8" key="1">
    <citation type="journal article" date="2016" name="Nat. Commun.">
        <title>Thousands of microbial genomes shed light on interconnected biogeochemical processes in an aquifer system.</title>
        <authorList>
            <person name="Anantharaman K."/>
            <person name="Brown C.T."/>
            <person name="Hug L.A."/>
            <person name="Sharon I."/>
            <person name="Castelle C.J."/>
            <person name="Probst A.J."/>
            <person name="Thomas B.C."/>
            <person name="Singh A."/>
            <person name="Wilkins M.J."/>
            <person name="Karaoz U."/>
            <person name="Brodie E.L."/>
            <person name="Williams K.H."/>
            <person name="Hubbard S.S."/>
            <person name="Banfield J.F."/>
        </authorList>
    </citation>
    <scope>NUCLEOTIDE SEQUENCE [LARGE SCALE GENOMIC DNA]</scope>
</reference>
<keyword evidence="2" id="KW-0488">Methylation</keyword>
<evidence type="ECO:0000256" key="5">
    <source>
        <dbReference type="ARBA" id="ARBA00023136"/>
    </source>
</evidence>
<dbReference type="GO" id="GO:0015628">
    <property type="term" value="P:protein secretion by the type II secretion system"/>
    <property type="evidence" value="ECO:0007669"/>
    <property type="project" value="InterPro"/>
</dbReference>
<dbReference type="STRING" id="1797737.A2196_05315"/>
<evidence type="ECO:0000256" key="4">
    <source>
        <dbReference type="ARBA" id="ARBA00022989"/>
    </source>
</evidence>
<gene>
    <name evidence="7" type="ORF">A2196_05315</name>
</gene>
<dbReference type="Proteomes" id="UP000176751">
    <property type="component" value="Unassembled WGS sequence"/>
</dbReference>
<organism evidence="7 8">
    <name type="scientific">Candidatus Curtissbacteria bacterium RIFOXYA1_FULL_41_14</name>
    <dbReference type="NCBI Taxonomy" id="1797737"/>
    <lineage>
        <taxon>Bacteria</taxon>
        <taxon>Candidatus Curtissiibacteriota</taxon>
    </lineage>
</organism>
<dbReference type="NCBIfam" id="TIGR02532">
    <property type="entry name" value="IV_pilin_GFxxxE"/>
    <property type="match status" value="1"/>
</dbReference>
<dbReference type="AlphaFoldDB" id="A0A1F5HGC6"/>
<comment type="caution">
    <text evidence="7">The sequence shown here is derived from an EMBL/GenBank/DDBJ whole genome shotgun (WGS) entry which is preliminary data.</text>
</comment>
<dbReference type="Gene3D" id="3.30.700.10">
    <property type="entry name" value="Glycoprotein, Type 4 Pilin"/>
    <property type="match status" value="1"/>
</dbReference>
<evidence type="ECO:0000256" key="2">
    <source>
        <dbReference type="ARBA" id="ARBA00022481"/>
    </source>
</evidence>
<dbReference type="SUPFAM" id="SSF54523">
    <property type="entry name" value="Pili subunits"/>
    <property type="match status" value="1"/>
</dbReference>
<dbReference type="InterPro" id="IPR045584">
    <property type="entry name" value="Pilin-like"/>
</dbReference>
<evidence type="ECO:0000313" key="7">
    <source>
        <dbReference type="EMBL" id="OGE03191.1"/>
    </source>
</evidence>
<evidence type="ECO:0000313" key="8">
    <source>
        <dbReference type="Proteomes" id="UP000176751"/>
    </source>
</evidence>
<keyword evidence="3 6" id="KW-0812">Transmembrane</keyword>
<name>A0A1F5HGC6_9BACT</name>
<comment type="subcellular location">
    <subcellularLocation>
        <location evidence="1">Membrane</location>
        <topology evidence="1">Single-pass membrane protein</topology>
    </subcellularLocation>
</comment>
<dbReference type="PRINTS" id="PR00885">
    <property type="entry name" value="BCTERIALGSPH"/>
</dbReference>
<proteinExistence type="predicted"/>
<keyword evidence="4 6" id="KW-1133">Transmembrane helix</keyword>
<evidence type="ECO:0000256" key="6">
    <source>
        <dbReference type="SAM" id="Phobius"/>
    </source>
</evidence>